<evidence type="ECO:0000256" key="1">
    <source>
        <dbReference type="ARBA" id="ARBA00049360"/>
    </source>
</evidence>
<name>A0A1E7FBE7_9STRA</name>
<dbReference type="EMBL" id="KV784359">
    <property type="protein sequence ID" value="OEU15133.1"/>
    <property type="molecule type" value="Genomic_DNA"/>
</dbReference>
<dbReference type="OrthoDB" id="5132116at2759"/>
<organism evidence="3 4">
    <name type="scientific">Fragilariopsis cylindrus CCMP1102</name>
    <dbReference type="NCBI Taxonomy" id="635003"/>
    <lineage>
        <taxon>Eukaryota</taxon>
        <taxon>Sar</taxon>
        <taxon>Stramenopiles</taxon>
        <taxon>Ochrophyta</taxon>
        <taxon>Bacillariophyta</taxon>
        <taxon>Bacillariophyceae</taxon>
        <taxon>Bacillariophycidae</taxon>
        <taxon>Bacillariales</taxon>
        <taxon>Bacillariaceae</taxon>
        <taxon>Fragilariopsis</taxon>
    </lineage>
</organism>
<comment type="catalytic activity">
    <reaction evidence="1">
        <text>ATP + H2O = ADP + phosphate + H(+)</text>
        <dbReference type="Rhea" id="RHEA:13065"/>
        <dbReference type="ChEBI" id="CHEBI:15377"/>
        <dbReference type="ChEBI" id="CHEBI:15378"/>
        <dbReference type="ChEBI" id="CHEBI:30616"/>
        <dbReference type="ChEBI" id="CHEBI:43474"/>
        <dbReference type="ChEBI" id="CHEBI:456216"/>
    </reaction>
</comment>
<dbReference type="Proteomes" id="UP000095751">
    <property type="component" value="Unassembled WGS sequence"/>
</dbReference>
<protein>
    <submittedName>
        <fullName evidence="3">Actin/actin-like protein</fullName>
    </submittedName>
</protein>
<dbReference type="Gene3D" id="3.30.420.40">
    <property type="match status" value="2"/>
</dbReference>
<reference evidence="3 4" key="1">
    <citation type="submission" date="2016-09" db="EMBL/GenBank/DDBJ databases">
        <title>Extensive genetic diversity and differential bi-allelic expression allows diatom success in the polar Southern Ocean.</title>
        <authorList>
            <consortium name="DOE Joint Genome Institute"/>
            <person name="Mock T."/>
            <person name="Otillar R.P."/>
            <person name="Strauss J."/>
            <person name="Dupont C."/>
            <person name="Frickenhaus S."/>
            <person name="Maumus F."/>
            <person name="Mcmullan M."/>
            <person name="Sanges R."/>
            <person name="Schmutz J."/>
            <person name="Toseland A."/>
            <person name="Valas R."/>
            <person name="Veluchamy A."/>
            <person name="Ward B.J."/>
            <person name="Allen A."/>
            <person name="Barry K."/>
            <person name="Falciatore A."/>
            <person name="Ferrante M."/>
            <person name="Fortunato A.E."/>
            <person name="Gloeckner G."/>
            <person name="Gruber A."/>
            <person name="Hipkin R."/>
            <person name="Janech M."/>
            <person name="Kroth P."/>
            <person name="Leese F."/>
            <person name="Lindquist E."/>
            <person name="Lyon B.R."/>
            <person name="Martin J."/>
            <person name="Mayer C."/>
            <person name="Parker M."/>
            <person name="Quesneville H."/>
            <person name="Raymond J."/>
            <person name="Uhlig C."/>
            <person name="Valentin K.U."/>
            <person name="Worden A.Z."/>
            <person name="Armbrust E.V."/>
            <person name="Bowler C."/>
            <person name="Green B."/>
            <person name="Moulton V."/>
            <person name="Van Oosterhout C."/>
            <person name="Grigoriev I."/>
        </authorList>
    </citation>
    <scope>NUCLEOTIDE SEQUENCE [LARGE SCALE GENOMIC DNA]</scope>
    <source>
        <strain evidence="3 4">CCMP1102</strain>
    </source>
</reference>
<accession>A0A1E7FBE7</accession>
<evidence type="ECO:0000313" key="4">
    <source>
        <dbReference type="Proteomes" id="UP000095751"/>
    </source>
</evidence>
<dbReference type="InParanoid" id="A0A1E7FBE7"/>
<dbReference type="SMART" id="SM00268">
    <property type="entry name" value="ACTIN"/>
    <property type="match status" value="1"/>
</dbReference>
<comment type="similarity">
    <text evidence="2">Belongs to the actin family.</text>
</comment>
<dbReference type="KEGG" id="fcy:FRACYDRAFT_269231"/>
<evidence type="ECO:0000256" key="2">
    <source>
        <dbReference type="RuleBase" id="RU000487"/>
    </source>
</evidence>
<proteinExistence type="inferred from homology"/>
<sequence>MVVQQSNNKTLVCDVGSSSIKVGVAGKLTPDTVVPCIIGYPRNYSRKNNCKSEKEREMLIGDDALRGGKHQKMQYRYPMMETGRVYDWSSLEIVLRRALQNVVCGQDFSQYKILITRPYNMKKIDLKTLADVFLVTLGFRAVTMHEQAALVLYTQGVETGVVVELGESKANIIPVYKGHAIPKLDQTLAVGGRSITSYLIKLLRLKGFQLNEEEDIEIGRQIKEQACYVAFDPNLDERLASETTVLLESFKLPDGTLISLGRERFGAVEALFKPTLWNCESSGLSDMIFEVIQEADIDCRADLYRNIILSGGTSLLKGIQERVENDLNVRYTNDVLKGKPSRSLGWKPHVHAPDSRQHLVFEGAALFADYVSDDSRYWVSREEYLQHGIQSVLDKCTIQ</sequence>
<dbReference type="SUPFAM" id="SSF53067">
    <property type="entry name" value="Actin-like ATPase domain"/>
    <property type="match status" value="2"/>
</dbReference>
<dbReference type="PANTHER" id="PTHR11937">
    <property type="entry name" value="ACTIN"/>
    <property type="match status" value="1"/>
</dbReference>
<dbReference type="FunFam" id="3.90.640.10:FF:000007">
    <property type="entry name" value="Actin like 7B"/>
    <property type="match status" value="1"/>
</dbReference>
<gene>
    <name evidence="3" type="ORF">FRACYDRAFT_269231</name>
</gene>
<evidence type="ECO:0000313" key="3">
    <source>
        <dbReference type="EMBL" id="OEU15133.1"/>
    </source>
</evidence>
<keyword evidence="4" id="KW-1185">Reference proteome</keyword>
<dbReference type="InterPro" id="IPR004000">
    <property type="entry name" value="Actin"/>
</dbReference>
<dbReference type="Pfam" id="PF00022">
    <property type="entry name" value="Actin"/>
    <property type="match status" value="1"/>
</dbReference>
<dbReference type="AlphaFoldDB" id="A0A1E7FBE7"/>
<dbReference type="PRINTS" id="PR00190">
    <property type="entry name" value="ACTIN"/>
</dbReference>
<dbReference type="Gene3D" id="3.90.640.10">
    <property type="entry name" value="Actin, Chain A, domain 4"/>
    <property type="match status" value="1"/>
</dbReference>
<dbReference type="InterPro" id="IPR043129">
    <property type="entry name" value="ATPase_NBD"/>
</dbReference>